<dbReference type="RefSeq" id="WP_234653223.1">
    <property type="nucleotide sequence ID" value="NZ_CP094997.1"/>
</dbReference>
<keyword evidence="5" id="KW-1185">Reference proteome</keyword>
<protein>
    <submittedName>
        <fullName evidence="4">Acyl carrier protein</fullName>
    </submittedName>
</protein>
<dbReference type="Pfam" id="PF00550">
    <property type="entry name" value="PP-binding"/>
    <property type="match status" value="1"/>
</dbReference>
<dbReference type="Gene3D" id="1.10.1200.10">
    <property type="entry name" value="ACP-like"/>
    <property type="match status" value="1"/>
</dbReference>
<dbReference type="PROSITE" id="PS50075">
    <property type="entry name" value="CARRIER"/>
    <property type="match status" value="1"/>
</dbReference>
<dbReference type="GO" id="GO:0009245">
    <property type="term" value="P:lipid A biosynthetic process"/>
    <property type="evidence" value="ECO:0007669"/>
    <property type="project" value="TreeGrafter"/>
</dbReference>
<dbReference type="InterPro" id="IPR036736">
    <property type="entry name" value="ACP-like_sf"/>
</dbReference>
<feature type="domain" description="Carrier" evidence="3">
    <location>
        <begin position="1"/>
        <end position="74"/>
    </location>
</feature>
<dbReference type="Proteomes" id="UP001139000">
    <property type="component" value="Unassembled WGS sequence"/>
</dbReference>
<dbReference type="SUPFAM" id="SSF47336">
    <property type="entry name" value="ACP-like"/>
    <property type="match status" value="1"/>
</dbReference>
<keyword evidence="1" id="KW-0596">Phosphopantetheine</keyword>
<evidence type="ECO:0000313" key="4">
    <source>
        <dbReference type="EMBL" id="MCF0060463.1"/>
    </source>
</evidence>
<keyword evidence="2" id="KW-0597">Phosphoprotein</keyword>
<dbReference type="InterPro" id="IPR003231">
    <property type="entry name" value="ACP"/>
</dbReference>
<dbReference type="GO" id="GO:0000036">
    <property type="term" value="F:acyl carrier activity"/>
    <property type="evidence" value="ECO:0007669"/>
    <property type="project" value="TreeGrafter"/>
</dbReference>
<dbReference type="GO" id="GO:0005829">
    <property type="term" value="C:cytosol"/>
    <property type="evidence" value="ECO:0007669"/>
    <property type="project" value="TreeGrafter"/>
</dbReference>
<reference evidence="4" key="1">
    <citation type="submission" date="2021-12" db="EMBL/GenBank/DDBJ databases">
        <title>Novel species in genus Dyadobacter.</title>
        <authorList>
            <person name="Ma C."/>
        </authorList>
    </citation>
    <scope>NUCLEOTIDE SEQUENCE</scope>
    <source>
        <strain evidence="4">LJ419</strain>
    </source>
</reference>
<evidence type="ECO:0000259" key="3">
    <source>
        <dbReference type="PROSITE" id="PS50075"/>
    </source>
</evidence>
<dbReference type="AlphaFoldDB" id="A0A9X1TJT4"/>
<dbReference type="PANTHER" id="PTHR20863:SF76">
    <property type="entry name" value="CARRIER DOMAIN-CONTAINING PROTEIN"/>
    <property type="match status" value="1"/>
</dbReference>
<comment type="caution">
    <text evidence="4">The sequence shown here is derived from an EMBL/GenBank/DDBJ whole genome shotgun (WGS) entry which is preliminary data.</text>
</comment>
<organism evidence="4 5">
    <name type="scientific">Dyadobacter chenwenxiniae</name>
    <dbReference type="NCBI Taxonomy" id="2906456"/>
    <lineage>
        <taxon>Bacteria</taxon>
        <taxon>Pseudomonadati</taxon>
        <taxon>Bacteroidota</taxon>
        <taxon>Cytophagia</taxon>
        <taxon>Cytophagales</taxon>
        <taxon>Spirosomataceae</taxon>
        <taxon>Dyadobacter</taxon>
    </lineage>
</organism>
<evidence type="ECO:0000256" key="2">
    <source>
        <dbReference type="ARBA" id="ARBA00022553"/>
    </source>
</evidence>
<sequence length="90" mass="10201">MKEQLRALLAINSGLPFNAITNNAHLSKDLGFDSLDIVDLVIQMEDMFCITIPDDEYHELQTVGQFSDYILRKKASKLTIRSPYKKAARA</sequence>
<dbReference type="GO" id="GO:0000035">
    <property type="term" value="F:acyl binding"/>
    <property type="evidence" value="ECO:0007669"/>
    <property type="project" value="TreeGrafter"/>
</dbReference>
<accession>A0A9X1TJT4</accession>
<proteinExistence type="predicted"/>
<evidence type="ECO:0000313" key="5">
    <source>
        <dbReference type="Proteomes" id="UP001139000"/>
    </source>
</evidence>
<dbReference type="GO" id="GO:0016020">
    <property type="term" value="C:membrane"/>
    <property type="evidence" value="ECO:0007669"/>
    <property type="project" value="GOC"/>
</dbReference>
<name>A0A9X1TJT4_9BACT</name>
<dbReference type="EMBL" id="JAJTTC010000001">
    <property type="protein sequence ID" value="MCF0060463.1"/>
    <property type="molecule type" value="Genomic_DNA"/>
</dbReference>
<dbReference type="PANTHER" id="PTHR20863">
    <property type="entry name" value="ACYL CARRIER PROTEIN"/>
    <property type="match status" value="1"/>
</dbReference>
<evidence type="ECO:0000256" key="1">
    <source>
        <dbReference type="ARBA" id="ARBA00022450"/>
    </source>
</evidence>
<gene>
    <name evidence="4" type="ORF">LXM26_03095</name>
</gene>
<dbReference type="InterPro" id="IPR009081">
    <property type="entry name" value="PP-bd_ACP"/>
</dbReference>